<keyword evidence="1" id="KW-0808">Transferase</keyword>
<evidence type="ECO:0000256" key="1">
    <source>
        <dbReference type="ARBA" id="ARBA00022679"/>
    </source>
</evidence>
<dbReference type="Proteomes" id="UP000014568">
    <property type="component" value="Unassembled WGS sequence"/>
</dbReference>
<dbReference type="PANTHER" id="PTHR43792">
    <property type="entry name" value="GNAT FAMILY, PUTATIVE (AFU_ORTHOLOGUE AFUA_3G00765)-RELATED-RELATED"/>
    <property type="match status" value="1"/>
</dbReference>
<dbReference type="PANTHER" id="PTHR43792:SF8">
    <property type="entry name" value="[RIBOSOMAL PROTEIN US5]-ALANINE N-ACETYLTRANSFERASE"/>
    <property type="match status" value="1"/>
</dbReference>
<dbReference type="SUPFAM" id="SSF55729">
    <property type="entry name" value="Acyl-CoA N-acyltransferases (Nat)"/>
    <property type="match status" value="1"/>
</dbReference>
<dbReference type="InterPro" id="IPR016181">
    <property type="entry name" value="Acyl_CoA_acyltransferase"/>
</dbReference>
<dbReference type="HOGENOM" id="CLU_013985_3_4_6"/>
<keyword evidence="6" id="KW-1185">Reference proteome</keyword>
<evidence type="ECO:0000256" key="2">
    <source>
        <dbReference type="ARBA" id="ARBA00023315"/>
    </source>
</evidence>
<dbReference type="RefSeq" id="WP_016656635.1">
    <property type="nucleotide sequence ID" value="NZ_KE340353.1"/>
</dbReference>
<organism evidence="5 6">
    <name type="scientific">Acinetobacter rudis CIP 110305</name>
    <dbReference type="NCBI Taxonomy" id="421052"/>
    <lineage>
        <taxon>Bacteria</taxon>
        <taxon>Pseudomonadati</taxon>
        <taxon>Pseudomonadota</taxon>
        <taxon>Gammaproteobacteria</taxon>
        <taxon>Moraxellales</taxon>
        <taxon>Moraxellaceae</taxon>
        <taxon>Acinetobacter</taxon>
    </lineage>
</organism>
<evidence type="ECO:0000313" key="6">
    <source>
        <dbReference type="Proteomes" id="UP000014568"/>
    </source>
</evidence>
<protein>
    <recommendedName>
        <fullName evidence="4">N-acetyltransferase domain-containing protein</fullName>
    </recommendedName>
</protein>
<name>S3NCZ5_9GAMM</name>
<reference evidence="5 6" key="1">
    <citation type="submission" date="2013-06" db="EMBL/GenBank/DDBJ databases">
        <title>The Genome Sequence of Acinetobacter rudis CIP 110305.</title>
        <authorList>
            <consortium name="The Broad Institute Genome Sequencing Platform"/>
            <consortium name="The Broad Institute Genome Sequencing Center for Infectious Disease"/>
            <person name="Cerqueira G."/>
            <person name="Feldgarden M."/>
            <person name="Courvalin P."/>
            <person name="Perichon B."/>
            <person name="Grillot-Courvalin C."/>
            <person name="Clermont D."/>
            <person name="Rocha E."/>
            <person name="Yoon E.-J."/>
            <person name="Nemec A."/>
            <person name="Young S.K."/>
            <person name="Zeng Q."/>
            <person name="Gargeya S."/>
            <person name="Fitzgerald M."/>
            <person name="Abouelleil A."/>
            <person name="Alvarado L."/>
            <person name="Berlin A.M."/>
            <person name="Chapman S.B."/>
            <person name="Dewar J."/>
            <person name="Goldberg J."/>
            <person name="Griggs A."/>
            <person name="Gujja S."/>
            <person name="Hansen M."/>
            <person name="Howarth C."/>
            <person name="Imamovic A."/>
            <person name="Larimer J."/>
            <person name="McCowan C."/>
            <person name="Murphy C."/>
            <person name="Pearson M."/>
            <person name="Priest M."/>
            <person name="Roberts A."/>
            <person name="Saif S."/>
            <person name="Shea T."/>
            <person name="Sykes S."/>
            <person name="Wortman J."/>
            <person name="Nusbaum C."/>
            <person name="Birren B."/>
        </authorList>
    </citation>
    <scope>NUCLEOTIDE SEQUENCE [LARGE SCALE GENOMIC DNA]</scope>
    <source>
        <strain evidence="5 6">CIP 110305</strain>
    </source>
</reference>
<dbReference type="Gene3D" id="3.40.630.30">
    <property type="match status" value="1"/>
</dbReference>
<dbReference type="AlphaFoldDB" id="S3NCZ5"/>
<dbReference type="Pfam" id="PF13302">
    <property type="entry name" value="Acetyltransf_3"/>
    <property type="match status" value="1"/>
</dbReference>
<dbReference type="PROSITE" id="PS51186">
    <property type="entry name" value="GNAT"/>
    <property type="match status" value="1"/>
</dbReference>
<gene>
    <name evidence="5" type="ORF">F945_02231</name>
</gene>
<proteinExistence type="inferred from homology"/>
<comment type="caution">
    <text evidence="5">The sequence shown here is derived from an EMBL/GenBank/DDBJ whole genome shotgun (WGS) entry which is preliminary data.</text>
</comment>
<feature type="domain" description="N-acetyltransferase" evidence="4">
    <location>
        <begin position="30"/>
        <end position="182"/>
    </location>
</feature>
<dbReference type="EMBL" id="ATGI01000030">
    <property type="protein sequence ID" value="EPF72179.1"/>
    <property type="molecule type" value="Genomic_DNA"/>
</dbReference>
<dbReference type="OrthoDB" id="9801669at2"/>
<dbReference type="eggNOG" id="COG1670">
    <property type="taxonomic scope" value="Bacteria"/>
</dbReference>
<comment type="similarity">
    <text evidence="3">Belongs to the acetyltransferase family. RimJ subfamily.</text>
</comment>
<dbReference type="GO" id="GO:0016747">
    <property type="term" value="F:acyltransferase activity, transferring groups other than amino-acyl groups"/>
    <property type="evidence" value="ECO:0007669"/>
    <property type="project" value="InterPro"/>
</dbReference>
<sequence>MSKLIADFRQALPISDGFLSLRVMQNKDAIPYANGTHDPLVKRFAHLPLDEYTPDIVQNLIHSAIEDGLVNGTLAVLTISNQSTGDFIGSLVFFNIVDNEAEIGYWVAPEHRGNKVSIKALMLAKQLAKKIGLTRLYARTVFDNVPSQKTLINAGFVQIGAAYQDKNPSGTETLNLSFSAVL</sequence>
<keyword evidence="2" id="KW-0012">Acyltransferase</keyword>
<dbReference type="PATRIC" id="fig|421052.3.peg.2174"/>
<accession>S3NCZ5</accession>
<dbReference type="InterPro" id="IPR051531">
    <property type="entry name" value="N-acetyltransferase"/>
</dbReference>
<evidence type="ECO:0000259" key="4">
    <source>
        <dbReference type="PROSITE" id="PS51186"/>
    </source>
</evidence>
<evidence type="ECO:0000256" key="3">
    <source>
        <dbReference type="ARBA" id="ARBA00038502"/>
    </source>
</evidence>
<evidence type="ECO:0000313" key="5">
    <source>
        <dbReference type="EMBL" id="EPF72179.1"/>
    </source>
</evidence>
<dbReference type="STRING" id="632955.GCA_000829675_00332"/>
<dbReference type="InterPro" id="IPR000182">
    <property type="entry name" value="GNAT_dom"/>
</dbReference>